<reference evidence="4" key="2">
    <citation type="submission" date="2020-09" db="EMBL/GenBank/DDBJ databases">
        <authorList>
            <person name="Sun Q."/>
            <person name="Zhou Y."/>
        </authorList>
    </citation>
    <scope>NUCLEOTIDE SEQUENCE</scope>
    <source>
        <strain evidence="4">CGMCC 4.7368</strain>
    </source>
</reference>
<proteinExistence type="inferred from homology"/>
<dbReference type="InterPro" id="IPR029058">
    <property type="entry name" value="AB_hydrolase_fold"/>
</dbReference>
<dbReference type="Gene3D" id="3.40.50.1820">
    <property type="entry name" value="alpha/beta hydrolase"/>
    <property type="match status" value="1"/>
</dbReference>
<evidence type="ECO:0000259" key="3">
    <source>
        <dbReference type="SMART" id="SM00824"/>
    </source>
</evidence>
<dbReference type="InterPro" id="IPR020802">
    <property type="entry name" value="TesA-like"/>
</dbReference>
<dbReference type="InterPro" id="IPR001031">
    <property type="entry name" value="Thioesterase"/>
</dbReference>
<dbReference type="Proteomes" id="UP000646523">
    <property type="component" value="Unassembled WGS sequence"/>
</dbReference>
<feature type="domain" description="Thioesterase TesA-like" evidence="3">
    <location>
        <begin position="24"/>
        <end position="239"/>
    </location>
</feature>
<evidence type="ECO:0000256" key="1">
    <source>
        <dbReference type="ARBA" id="ARBA00007169"/>
    </source>
</evidence>
<keyword evidence="5" id="KW-1185">Reference proteome</keyword>
<keyword evidence="2 4" id="KW-0378">Hydrolase</keyword>
<sequence length="247" mass="27254">MPDEVFERWIRRFHPAPEARVRLVCLPHAGGGGFFSLSAALAPSIEVWSVKYPGRQDRRHEPLIPDIGRLAAELAGVLDGRLEGPWALLGHSMGAVVAFETARLLPGALCLIASGRRAPSTHRDERVHLRDDQGIADELRLLSGTDPAFIGEPELFQMILPVLRADYRAVETYEAGREAVVDCPITAFVGDDDPKTTIEEARAWRRHTSATFGLRIFPGGHFFLDDRRAEVAAALSGILLDRPVKRP</sequence>
<dbReference type="GO" id="GO:0016787">
    <property type="term" value="F:hydrolase activity"/>
    <property type="evidence" value="ECO:0007669"/>
    <property type="project" value="UniProtKB-KW"/>
</dbReference>
<evidence type="ECO:0000256" key="2">
    <source>
        <dbReference type="ARBA" id="ARBA00022801"/>
    </source>
</evidence>
<dbReference type="SUPFAM" id="SSF53474">
    <property type="entry name" value="alpha/beta-Hydrolases"/>
    <property type="match status" value="1"/>
</dbReference>
<dbReference type="SMART" id="SM00824">
    <property type="entry name" value="PKS_TE"/>
    <property type="match status" value="1"/>
</dbReference>
<dbReference type="PANTHER" id="PTHR11487">
    <property type="entry name" value="THIOESTERASE"/>
    <property type="match status" value="1"/>
</dbReference>
<comment type="caution">
    <text evidence="4">The sequence shown here is derived from an EMBL/GenBank/DDBJ whole genome shotgun (WGS) entry which is preliminary data.</text>
</comment>
<dbReference type="RefSeq" id="WP_225261912.1">
    <property type="nucleotide sequence ID" value="NZ_BMNH01000001.1"/>
</dbReference>
<evidence type="ECO:0000313" key="5">
    <source>
        <dbReference type="Proteomes" id="UP000646523"/>
    </source>
</evidence>
<accession>A0A918DE99</accession>
<dbReference type="InterPro" id="IPR012223">
    <property type="entry name" value="TEII"/>
</dbReference>
<gene>
    <name evidence="4" type="primary">rifR</name>
    <name evidence="4" type="ORF">GCM10012289_01350</name>
</gene>
<dbReference type="GO" id="GO:0008610">
    <property type="term" value="P:lipid biosynthetic process"/>
    <property type="evidence" value="ECO:0007669"/>
    <property type="project" value="TreeGrafter"/>
</dbReference>
<protein>
    <submittedName>
        <fullName evidence="4">Oleoyl-ACP hydrolase</fullName>
    </submittedName>
</protein>
<comment type="similarity">
    <text evidence="1">Belongs to the thioesterase family.</text>
</comment>
<dbReference type="PANTHER" id="PTHR11487:SF0">
    <property type="entry name" value="S-ACYL FATTY ACID SYNTHASE THIOESTERASE, MEDIUM CHAIN"/>
    <property type="match status" value="1"/>
</dbReference>
<name>A0A918DE99_9ACTN</name>
<reference evidence="4" key="1">
    <citation type="journal article" date="2014" name="Int. J. Syst. Evol. Microbiol.">
        <title>Complete genome sequence of Corynebacterium casei LMG S-19264T (=DSM 44701T), isolated from a smear-ripened cheese.</title>
        <authorList>
            <consortium name="US DOE Joint Genome Institute (JGI-PGF)"/>
            <person name="Walter F."/>
            <person name="Albersmeier A."/>
            <person name="Kalinowski J."/>
            <person name="Ruckert C."/>
        </authorList>
    </citation>
    <scope>NUCLEOTIDE SEQUENCE</scope>
    <source>
        <strain evidence="4">CGMCC 4.7368</strain>
    </source>
</reference>
<organism evidence="4 5">
    <name type="scientific">Nonomuraea cavernae</name>
    <dbReference type="NCBI Taxonomy" id="2045107"/>
    <lineage>
        <taxon>Bacteria</taxon>
        <taxon>Bacillati</taxon>
        <taxon>Actinomycetota</taxon>
        <taxon>Actinomycetes</taxon>
        <taxon>Streptosporangiales</taxon>
        <taxon>Streptosporangiaceae</taxon>
        <taxon>Nonomuraea</taxon>
    </lineage>
</organism>
<dbReference type="EMBL" id="BMNH01000001">
    <property type="protein sequence ID" value="GGO60748.1"/>
    <property type="molecule type" value="Genomic_DNA"/>
</dbReference>
<dbReference type="Pfam" id="PF00975">
    <property type="entry name" value="Thioesterase"/>
    <property type="match status" value="1"/>
</dbReference>
<evidence type="ECO:0000313" key="4">
    <source>
        <dbReference type="EMBL" id="GGO60748.1"/>
    </source>
</evidence>
<dbReference type="AlphaFoldDB" id="A0A918DE99"/>